<protein>
    <submittedName>
        <fullName evidence="1">Uncharacterized protein</fullName>
    </submittedName>
</protein>
<reference evidence="1 2" key="1">
    <citation type="submission" date="2016-10" db="EMBL/GenBank/DDBJ databases">
        <title>Comparative genomics of Pseudomonas syringae.</title>
        <authorList>
            <person name="Hulin M.T."/>
        </authorList>
    </citation>
    <scope>NUCLEOTIDE SEQUENCE [LARGE SCALE GENOMIC DNA]</scope>
    <source>
        <strain evidence="2">R2-5255</strain>
    </source>
</reference>
<keyword evidence="2" id="KW-1185">Reference proteome</keyword>
<organism evidence="1 2">
    <name type="scientific">Pseudomonas avellanae pv. morsprunorum</name>
    <dbReference type="NCBI Taxonomy" id="3380385"/>
    <lineage>
        <taxon>Bacteria</taxon>
        <taxon>Pseudomonadati</taxon>
        <taxon>Pseudomonadota</taxon>
        <taxon>Gammaproteobacteria</taxon>
        <taxon>Pseudomonadales</taxon>
        <taxon>Pseudomonadaceae</taxon>
        <taxon>Pseudomonas</taxon>
    </lineage>
</organism>
<dbReference type="Proteomes" id="UP000237477">
    <property type="component" value="Unassembled WGS sequence"/>
</dbReference>
<dbReference type="EMBL" id="MLEC01000006">
    <property type="protein sequence ID" value="POC96234.1"/>
    <property type="molecule type" value="Genomic_DNA"/>
</dbReference>
<name>A0ABX4Z1M6_9PSED</name>
<evidence type="ECO:0000313" key="2">
    <source>
        <dbReference type="Proteomes" id="UP000237477"/>
    </source>
</evidence>
<accession>A0ABX4Z1M6</accession>
<comment type="caution">
    <text evidence="1">The sequence shown here is derived from an EMBL/GenBank/DDBJ whole genome shotgun (WGS) entry which is preliminary data.</text>
</comment>
<sequence>MSRKAFPRLGTPVVTLGDNALALDVLFERYITDDVECDVSVRAKEPDEVGRKRSGAFAYFGPIKVSRRGATRWLEP</sequence>
<gene>
    <name evidence="1" type="ORF">BKM26_05315</name>
</gene>
<proteinExistence type="predicted"/>
<evidence type="ECO:0000313" key="1">
    <source>
        <dbReference type="EMBL" id="POC96234.1"/>
    </source>
</evidence>